<sequence length="76" mass="8516">MAPCLHGRHHLVAVLPGNIQFTILQGNTIHRKAPSSAAQRLGILSVRQQDVLISLFIIKKRLISVYVQAITFERKC</sequence>
<keyword evidence="2" id="KW-1185">Reference proteome</keyword>
<dbReference type="EMBL" id="JAAALK010000289">
    <property type="protein sequence ID" value="KAG8050973.1"/>
    <property type="molecule type" value="Genomic_DNA"/>
</dbReference>
<name>A0A8J5VKU0_ZIZPA</name>
<organism evidence="1 2">
    <name type="scientific">Zizania palustris</name>
    <name type="common">Northern wild rice</name>
    <dbReference type="NCBI Taxonomy" id="103762"/>
    <lineage>
        <taxon>Eukaryota</taxon>
        <taxon>Viridiplantae</taxon>
        <taxon>Streptophyta</taxon>
        <taxon>Embryophyta</taxon>
        <taxon>Tracheophyta</taxon>
        <taxon>Spermatophyta</taxon>
        <taxon>Magnoliopsida</taxon>
        <taxon>Liliopsida</taxon>
        <taxon>Poales</taxon>
        <taxon>Poaceae</taxon>
        <taxon>BOP clade</taxon>
        <taxon>Oryzoideae</taxon>
        <taxon>Oryzeae</taxon>
        <taxon>Zizaniinae</taxon>
        <taxon>Zizania</taxon>
    </lineage>
</organism>
<reference evidence="1" key="1">
    <citation type="journal article" date="2021" name="bioRxiv">
        <title>Whole Genome Assembly and Annotation of Northern Wild Rice, Zizania palustris L., Supports a Whole Genome Duplication in the Zizania Genus.</title>
        <authorList>
            <person name="Haas M."/>
            <person name="Kono T."/>
            <person name="Macchietto M."/>
            <person name="Millas R."/>
            <person name="McGilp L."/>
            <person name="Shao M."/>
            <person name="Duquette J."/>
            <person name="Hirsch C.N."/>
            <person name="Kimball J."/>
        </authorList>
    </citation>
    <scope>NUCLEOTIDE SEQUENCE</scope>
    <source>
        <tissue evidence="1">Fresh leaf tissue</tissue>
    </source>
</reference>
<accession>A0A8J5VKU0</accession>
<gene>
    <name evidence="1" type="ORF">GUJ93_ZPchr0009g211</name>
</gene>
<dbReference type="Proteomes" id="UP000729402">
    <property type="component" value="Unassembled WGS sequence"/>
</dbReference>
<protein>
    <submittedName>
        <fullName evidence="1">Uncharacterized protein</fullName>
    </submittedName>
</protein>
<evidence type="ECO:0000313" key="1">
    <source>
        <dbReference type="EMBL" id="KAG8050973.1"/>
    </source>
</evidence>
<evidence type="ECO:0000313" key="2">
    <source>
        <dbReference type="Proteomes" id="UP000729402"/>
    </source>
</evidence>
<dbReference type="AlphaFoldDB" id="A0A8J5VKU0"/>
<comment type="caution">
    <text evidence="1">The sequence shown here is derived from an EMBL/GenBank/DDBJ whole genome shotgun (WGS) entry which is preliminary data.</text>
</comment>
<reference evidence="1" key="2">
    <citation type="submission" date="2021-02" db="EMBL/GenBank/DDBJ databases">
        <authorList>
            <person name="Kimball J.A."/>
            <person name="Haas M.W."/>
            <person name="Macchietto M."/>
            <person name="Kono T."/>
            <person name="Duquette J."/>
            <person name="Shao M."/>
        </authorList>
    </citation>
    <scope>NUCLEOTIDE SEQUENCE</scope>
    <source>
        <tissue evidence="1">Fresh leaf tissue</tissue>
    </source>
</reference>
<proteinExistence type="predicted"/>